<organism evidence="1 2">
    <name type="scientific">Photobacterium arenosum</name>
    <dbReference type="NCBI Taxonomy" id="2774143"/>
    <lineage>
        <taxon>Bacteria</taxon>
        <taxon>Pseudomonadati</taxon>
        <taxon>Pseudomonadota</taxon>
        <taxon>Gammaproteobacteria</taxon>
        <taxon>Vibrionales</taxon>
        <taxon>Vibrionaceae</taxon>
        <taxon>Photobacterium</taxon>
    </lineage>
</organism>
<gene>
    <name evidence="1" type="ORF">IFO68_12150</name>
</gene>
<keyword evidence="1" id="KW-0378">Hydrolase</keyword>
<keyword evidence="1" id="KW-0255">Endonuclease</keyword>
<keyword evidence="2" id="KW-1185">Reference proteome</keyword>
<name>A0ABR9BLH8_9GAMM</name>
<protein>
    <submittedName>
        <fullName evidence="1">HNH endonuclease</fullName>
    </submittedName>
</protein>
<evidence type="ECO:0000313" key="1">
    <source>
        <dbReference type="EMBL" id="MBD8513422.1"/>
    </source>
</evidence>
<accession>A0ABR9BLH8</accession>
<keyword evidence="1" id="KW-0540">Nuclease</keyword>
<evidence type="ECO:0000313" key="2">
    <source>
        <dbReference type="Proteomes" id="UP000649768"/>
    </source>
</evidence>
<sequence>MVGQRHPVTGVVFDQRGYPIFDNDTVYDTRFKASDFGSASYQAQMRMATRDLREIIEVNLQLRSQFNASQLQAIQSGNAKIPGYTWHHHQDTGRMQFVDESVHRSTGHIGGEAMIGGQ</sequence>
<dbReference type="GO" id="GO:0004519">
    <property type="term" value="F:endonuclease activity"/>
    <property type="evidence" value="ECO:0007669"/>
    <property type="project" value="UniProtKB-KW"/>
</dbReference>
<comment type="caution">
    <text evidence="1">The sequence shown here is derived from an EMBL/GenBank/DDBJ whole genome shotgun (WGS) entry which is preliminary data.</text>
</comment>
<reference evidence="1 2" key="1">
    <citation type="submission" date="2020-09" db="EMBL/GenBank/DDBJ databases">
        <title>Photobacterium sp. CAU 1568 isolated from sand of Sido Beach.</title>
        <authorList>
            <person name="Kim W."/>
        </authorList>
    </citation>
    <scope>NUCLEOTIDE SEQUENCE [LARGE SCALE GENOMIC DNA]</scope>
    <source>
        <strain evidence="1 2">CAU 1568</strain>
    </source>
</reference>
<dbReference type="Pfam" id="PF12639">
    <property type="entry name" value="Colicin-DNase"/>
    <property type="match status" value="1"/>
</dbReference>
<proteinExistence type="predicted"/>
<dbReference type="EMBL" id="JACYTP010000007">
    <property type="protein sequence ID" value="MBD8513422.1"/>
    <property type="molecule type" value="Genomic_DNA"/>
</dbReference>
<dbReference type="Proteomes" id="UP000649768">
    <property type="component" value="Unassembled WGS sequence"/>
</dbReference>